<dbReference type="SUPFAM" id="SSF56112">
    <property type="entry name" value="Protein kinase-like (PK-like)"/>
    <property type="match status" value="1"/>
</dbReference>
<comment type="caution">
    <text evidence="8">The sequence shown here is derived from an EMBL/GenBank/DDBJ whole genome shotgun (WGS) entry which is preliminary data.</text>
</comment>
<evidence type="ECO:0000256" key="6">
    <source>
        <dbReference type="SAM" id="Phobius"/>
    </source>
</evidence>
<feature type="repeat" description="TPR" evidence="5">
    <location>
        <begin position="1070"/>
        <end position="1103"/>
    </location>
</feature>
<reference evidence="8 9" key="1">
    <citation type="submission" date="2021-04" db="EMBL/GenBank/DDBJ databases">
        <authorList>
            <person name="Ivanova A."/>
        </authorList>
    </citation>
    <scope>NUCLEOTIDE SEQUENCE [LARGE SCALE GENOMIC DNA]</scope>
    <source>
        <strain evidence="8 9">G18</strain>
    </source>
</reference>
<keyword evidence="3 8" id="KW-0418">Kinase</keyword>
<keyword evidence="5" id="KW-0802">TPR repeat</keyword>
<dbReference type="PROSITE" id="PS50011">
    <property type="entry name" value="PROTEIN_KINASE_DOM"/>
    <property type="match status" value="1"/>
</dbReference>
<dbReference type="Pfam" id="PF14559">
    <property type="entry name" value="TPR_19"/>
    <property type="match status" value="1"/>
</dbReference>
<dbReference type="PROSITE" id="PS50005">
    <property type="entry name" value="TPR"/>
    <property type="match status" value="5"/>
</dbReference>
<dbReference type="InterPro" id="IPR000719">
    <property type="entry name" value="Prot_kinase_dom"/>
</dbReference>
<organism evidence="8 9">
    <name type="scientific">Gemmata palustris</name>
    <dbReference type="NCBI Taxonomy" id="2822762"/>
    <lineage>
        <taxon>Bacteria</taxon>
        <taxon>Pseudomonadati</taxon>
        <taxon>Planctomycetota</taxon>
        <taxon>Planctomycetia</taxon>
        <taxon>Gemmatales</taxon>
        <taxon>Gemmataceae</taxon>
        <taxon>Gemmata</taxon>
    </lineage>
</organism>
<dbReference type="InterPro" id="IPR019734">
    <property type="entry name" value="TPR_rpt"/>
</dbReference>
<keyword evidence="6" id="KW-0812">Transmembrane</keyword>
<keyword evidence="2" id="KW-0547">Nucleotide-binding</keyword>
<feature type="repeat" description="TPR" evidence="5">
    <location>
        <begin position="820"/>
        <end position="853"/>
    </location>
</feature>
<keyword evidence="1" id="KW-0808">Transferase</keyword>
<dbReference type="PANTHER" id="PTHR43289">
    <property type="entry name" value="MITOGEN-ACTIVATED PROTEIN KINASE KINASE KINASE 20-RELATED"/>
    <property type="match status" value="1"/>
</dbReference>
<dbReference type="PROSITE" id="PS00108">
    <property type="entry name" value="PROTEIN_KINASE_ST"/>
    <property type="match status" value="1"/>
</dbReference>
<evidence type="ECO:0000256" key="5">
    <source>
        <dbReference type="PROSITE-ProRule" id="PRU00339"/>
    </source>
</evidence>
<evidence type="ECO:0000256" key="2">
    <source>
        <dbReference type="ARBA" id="ARBA00022741"/>
    </source>
</evidence>
<keyword evidence="4" id="KW-0067">ATP-binding</keyword>
<dbReference type="PANTHER" id="PTHR43289:SF6">
    <property type="entry name" value="SERINE_THREONINE-PROTEIN KINASE NEKL-3"/>
    <property type="match status" value="1"/>
</dbReference>
<dbReference type="Pfam" id="PF13432">
    <property type="entry name" value="TPR_16"/>
    <property type="match status" value="3"/>
</dbReference>
<feature type="repeat" description="TPR" evidence="5">
    <location>
        <begin position="752"/>
        <end position="785"/>
    </location>
</feature>
<feature type="repeat" description="TPR" evidence="5">
    <location>
        <begin position="650"/>
        <end position="683"/>
    </location>
</feature>
<dbReference type="Proteomes" id="UP000676565">
    <property type="component" value="Unassembled WGS sequence"/>
</dbReference>
<keyword evidence="6" id="KW-1133">Transmembrane helix</keyword>
<dbReference type="Gene3D" id="1.10.510.10">
    <property type="entry name" value="Transferase(Phosphotransferase) domain 1"/>
    <property type="match status" value="1"/>
</dbReference>
<dbReference type="GO" id="GO:0016301">
    <property type="term" value="F:kinase activity"/>
    <property type="evidence" value="ECO:0007669"/>
    <property type="project" value="UniProtKB-KW"/>
</dbReference>
<evidence type="ECO:0000256" key="1">
    <source>
        <dbReference type="ARBA" id="ARBA00022679"/>
    </source>
</evidence>
<dbReference type="InterPro" id="IPR011990">
    <property type="entry name" value="TPR-like_helical_dom_sf"/>
</dbReference>
<dbReference type="SMART" id="SM00028">
    <property type="entry name" value="TPR"/>
    <property type="match status" value="8"/>
</dbReference>
<dbReference type="InterPro" id="IPR008271">
    <property type="entry name" value="Ser/Thr_kinase_AS"/>
</dbReference>
<name>A0ABS5BMH2_9BACT</name>
<protein>
    <submittedName>
        <fullName evidence="8">Protein kinase</fullName>
    </submittedName>
</protein>
<dbReference type="SUPFAM" id="SSF48452">
    <property type="entry name" value="TPR-like"/>
    <property type="match status" value="2"/>
</dbReference>
<feature type="transmembrane region" description="Helical" evidence="6">
    <location>
        <begin position="361"/>
        <end position="383"/>
    </location>
</feature>
<keyword evidence="6" id="KW-0472">Membrane</keyword>
<dbReference type="InterPro" id="IPR011009">
    <property type="entry name" value="Kinase-like_dom_sf"/>
</dbReference>
<dbReference type="SMART" id="SM00220">
    <property type="entry name" value="S_TKc"/>
    <property type="match status" value="1"/>
</dbReference>
<accession>A0ABS5BMH2</accession>
<dbReference type="CDD" id="cd14014">
    <property type="entry name" value="STKc_PknB_like"/>
    <property type="match status" value="1"/>
</dbReference>
<dbReference type="Gene3D" id="3.30.200.20">
    <property type="entry name" value="Phosphorylase Kinase, domain 1"/>
    <property type="match status" value="1"/>
</dbReference>
<proteinExistence type="predicted"/>
<gene>
    <name evidence="8" type="ORF">J8F10_06225</name>
</gene>
<evidence type="ECO:0000256" key="4">
    <source>
        <dbReference type="ARBA" id="ARBA00022840"/>
    </source>
</evidence>
<feature type="domain" description="Protein kinase" evidence="7">
    <location>
        <begin position="74"/>
        <end position="336"/>
    </location>
</feature>
<dbReference type="Gene3D" id="1.25.40.10">
    <property type="entry name" value="Tetratricopeptide repeat domain"/>
    <property type="match status" value="2"/>
</dbReference>
<feature type="repeat" description="TPR" evidence="5">
    <location>
        <begin position="616"/>
        <end position="649"/>
    </location>
</feature>
<dbReference type="Pfam" id="PF00069">
    <property type="entry name" value="Pkinase"/>
    <property type="match status" value="1"/>
</dbReference>
<evidence type="ECO:0000259" key="7">
    <source>
        <dbReference type="PROSITE" id="PS50011"/>
    </source>
</evidence>
<evidence type="ECO:0000313" key="8">
    <source>
        <dbReference type="EMBL" id="MBP3954878.1"/>
    </source>
</evidence>
<dbReference type="EMBL" id="JAGKQQ010000001">
    <property type="protein sequence ID" value="MBP3954878.1"/>
    <property type="molecule type" value="Genomic_DNA"/>
</dbReference>
<keyword evidence="9" id="KW-1185">Reference proteome</keyword>
<evidence type="ECO:0000313" key="9">
    <source>
        <dbReference type="Proteomes" id="UP000676565"/>
    </source>
</evidence>
<sequence length="1281" mass="140865">MTDDPRTQQLLDELLASDATPEAVCASCPELLPAVRKLWRRIRRLGADLDALFPPPDAGATLLEETELPLIAGYEVEAVLGRGGIGIVFRARHLRLNRIVAMKMLLAGANAAPHERARFQREAEAVAGLRHANIVQIHDVGDVDGRLYFTMEYAEGGSLAHQLAGAPQPPRRAAHLVATLAGAVQAAHERGIVHRDLKPANVLLTVDGTPKVTDFGLARRRDDEAGLTLAGVAVGTPSYMSPEQARGHSDAIGPAVDVYALGAILYELLTGRPPFRAATGAETVQQVISLEPAPPSHLNPTTPRDLETICLKCLHKTPGRRYVTARDLSDDLHRFMDGKPILARPVGAGERAVKWARRRPAAALLIAVSIVMLGLAAGTGLWLRHEEAGRRATKEQRQGQVREVVETALTRAGGLATEERWKEALLVLKDASPQLADADSPLLETRLNEAQSAFQLAAVLERVRQSNSHQPNGTTDREQLNADFVRAFEGTLRMDEEPEQIAVKVRISPIRAQLIAALEDWAVVALSRRDGPLVERLLQIARLADPEPLWRDRFRDPATWKDKTLLKRLAADAFAPSAAPTEHQLALLARLLVGMGAWNQGTELLAEACRRQPRNYWVQREMGSSLTHEGRYMEAAGYYRVAVSLRPDDAASYEGLGLCLTWLGQSAAAIAAYRGAMDVAPDNPRSRARLVGALASAGYWKDAEAECDRALKADPGNFLPLLNLAKDLHRNGRVNEAIVMARRVSAVAPNAVETHITLGHFCAQAGRHEEAMKAFRRGWEMKSRSYPLDQQYARELGTLGRWDEALAVIEAAAARAPQDSAWNLGIGIIYRTQGKPDKAVEVLQKAVAQNPIDPRPLEELARAQLELGRFAEARTAIESRLKLTAGDAERRAQRRQLELCRAMVAVESDLPAVLADKNRPTPLVQRTIAEWCLNYKRRTATSARLFASALSAQPSLADDPEAGTRYQAACAAALAGCGVGGDVTELGDEQRTALRRQALDWLTAEYDACARRHATPADRATAAAGVRSWLRNEDLIGVRDEPALAKLPAVERRNWQEFWQKAGSLGARDPAAKFAEARAYAARAEWKKAATCYAEGMELEPTNDDDLWFEYAAAQLLAKDPSGHRRTCEHMLARCQPAGPMRPYLVARAWTLAPATISDLTQPYRLSKNELDRSARDYWALTEVGALRLRRNDPSGATTFMEKSLVVDGRPGRAVLNWLWLALAYHKSASPNEAQPWLDKATNWLNQQEGLMPTDERVMGSHLHNWLEAHVLRQEVDALLR</sequence>
<evidence type="ECO:0000256" key="3">
    <source>
        <dbReference type="ARBA" id="ARBA00022777"/>
    </source>
</evidence>
<dbReference type="RefSeq" id="WP_210652987.1">
    <property type="nucleotide sequence ID" value="NZ_JAGKQQ010000001.1"/>
</dbReference>